<dbReference type="EMBL" id="RWJF01000001">
    <property type="protein sequence ID" value="RST31724.1"/>
    <property type="molecule type" value="Genomic_DNA"/>
</dbReference>
<dbReference type="InterPro" id="IPR027385">
    <property type="entry name" value="Beta-barrel_OMP"/>
</dbReference>
<reference evidence="4 5" key="1">
    <citation type="submission" date="2018-12" db="EMBL/GenBank/DDBJ databases">
        <title>Sphingomonas sp. HMF7854 Genome sequencing and assembly.</title>
        <authorList>
            <person name="Cha I."/>
            <person name="Kang H."/>
            <person name="Kim H."/>
            <person name="Kang J."/>
            <person name="Joh K."/>
        </authorList>
    </citation>
    <scope>NUCLEOTIDE SEQUENCE [LARGE SCALE GENOMIC DNA]</scope>
    <source>
        <strain evidence="4 5">HMF7854</strain>
    </source>
</reference>
<proteinExistence type="predicted"/>
<evidence type="ECO:0000313" key="5">
    <source>
        <dbReference type="Proteomes" id="UP000274661"/>
    </source>
</evidence>
<evidence type="ECO:0000256" key="1">
    <source>
        <dbReference type="ARBA" id="ARBA00022729"/>
    </source>
</evidence>
<sequence length="202" mass="20238">MIKAVLASLSCTLLATTPAFAEDSMTGTAHVEGQLALDHLRLTDQTGSSAAGTTTGNNRLLVGIGAGYDLPVGGGLLAGVDAGVMGLGKSACASSVTASGDQLCSKVKRDISAGARLGYQAGPALLFGRVAYDNSRVGSTYTASDGTTVTTAAHSTGSPQVGGGVELGLGAGLYGKAEYRYNTRSDGTYHQSQLLTGVGIKF</sequence>
<name>A0A429VCN9_9SPHN</name>
<dbReference type="Proteomes" id="UP000274661">
    <property type="component" value="Unassembled WGS sequence"/>
</dbReference>
<dbReference type="RefSeq" id="WP_126719663.1">
    <property type="nucleotide sequence ID" value="NZ_RWJF01000001.1"/>
</dbReference>
<comment type="caution">
    <text evidence="4">The sequence shown here is derived from an EMBL/GenBank/DDBJ whole genome shotgun (WGS) entry which is preliminary data.</text>
</comment>
<evidence type="ECO:0000259" key="3">
    <source>
        <dbReference type="Pfam" id="PF13505"/>
    </source>
</evidence>
<dbReference type="SUPFAM" id="SSF103515">
    <property type="entry name" value="Autotransporter"/>
    <property type="match status" value="1"/>
</dbReference>
<keyword evidence="1 2" id="KW-0732">Signal</keyword>
<accession>A0A429VCN9</accession>
<feature type="domain" description="Outer membrane protein beta-barrel" evidence="3">
    <location>
        <begin position="8"/>
        <end position="202"/>
    </location>
</feature>
<gene>
    <name evidence="4" type="ORF">HMF7854_13400</name>
</gene>
<dbReference type="OrthoDB" id="8222426at2"/>
<organism evidence="4 5">
    <name type="scientific">Sphingomonas ginkgonis</name>
    <dbReference type="NCBI Taxonomy" id="2315330"/>
    <lineage>
        <taxon>Bacteria</taxon>
        <taxon>Pseudomonadati</taxon>
        <taxon>Pseudomonadota</taxon>
        <taxon>Alphaproteobacteria</taxon>
        <taxon>Sphingomonadales</taxon>
        <taxon>Sphingomonadaceae</taxon>
        <taxon>Sphingomonas</taxon>
    </lineage>
</organism>
<protein>
    <recommendedName>
        <fullName evidence="3">Outer membrane protein beta-barrel domain-containing protein</fullName>
    </recommendedName>
</protein>
<dbReference type="InterPro" id="IPR036709">
    <property type="entry name" value="Autotransporte_beta_dom_sf"/>
</dbReference>
<dbReference type="Pfam" id="PF13505">
    <property type="entry name" value="OMP_b-brl"/>
    <property type="match status" value="1"/>
</dbReference>
<keyword evidence="5" id="KW-1185">Reference proteome</keyword>
<evidence type="ECO:0000313" key="4">
    <source>
        <dbReference type="EMBL" id="RST31724.1"/>
    </source>
</evidence>
<feature type="signal peptide" evidence="2">
    <location>
        <begin position="1"/>
        <end position="21"/>
    </location>
</feature>
<feature type="chain" id="PRO_5019138495" description="Outer membrane protein beta-barrel domain-containing protein" evidence="2">
    <location>
        <begin position="22"/>
        <end position="202"/>
    </location>
</feature>
<dbReference type="AlphaFoldDB" id="A0A429VCN9"/>
<evidence type="ECO:0000256" key="2">
    <source>
        <dbReference type="SAM" id="SignalP"/>
    </source>
</evidence>